<evidence type="ECO:0000259" key="5">
    <source>
        <dbReference type="PROSITE" id="PS50931"/>
    </source>
</evidence>
<accession>A0ABY6I053</accession>
<dbReference type="PRINTS" id="PR00039">
    <property type="entry name" value="HTHLYSR"/>
</dbReference>
<dbReference type="PROSITE" id="PS50931">
    <property type="entry name" value="HTH_LYSR"/>
    <property type="match status" value="1"/>
</dbReference>
<name>A0ABY6I053_STRPE</name>
<keyword evidence="3" id="KW-0238">DNA-binding</keyword>
<keyword evidence="2" id="KW-0805">Transcription regulation</keyword>
<evidence type="ECO:0000313" key="7">
    <source>
        <dbReference type="Proteomes" id="UP001163878"/>
    </source>
</evidence>
<evidence type="ECO:0000256" key="1">
    <source>
        <dbReference type="ARBA" id="ARBA00009437"/>
    </source>
</evidence>
<dbReference type="Gene3D" id="3.40.190.10">
    <property type="entry name" value="Periplasmic binding protein-like II"/>
    <property type="match status" value="2"/>
</dbReference>
<dbReference type="Pfam" id="PF03466">
    <property type="entry name" value="LysR_substrate"/>
    <property type="match status" value="1"/>
</dbReference>
<sequence>MPGLDLLSTFVEIYRCGSLSAAAERLGLTQPAVTGQLARLEEQLGEQLFVRSRKGVTPTAHAADLAARIGTHLDELRAALEPSAAGAAHVGTVRIGGPGELMALRVLPTLAPLTTRGLRVHVTLGLAKDLLAALAAGQVDLVVSSVRPAQQDIAATPLVDEEFVLVGPPSLARSVDGARLADDPVDALAHLPLVGYADDLPIVRRYWLSEFNRRPPNHIAVIVPDLRAVLAAVVAGAGVSALPRYLAEPALSAGSVELLHEPAAPPLNTLYLATRTGALVHPPLALVHDHLRSRAHAWGAL</sequence>
<dbReference type="RefSeq" id="WP_264241497.1">
    <property type="nucleotide sequence ID" value="NZ_CP107567.1"/>
</dbReference>
<keyword evidence="4" id="KW-0804">Transcription</keyword>
<dbReference type="Pfam" id="PF00126">
    <property type="entry name" value="HTH_1"/>
    <property type="match status" value="1"/>
</dbReference>
<organism evidence="6 7">
    <name type="scientific">Streptomyces peucetius</name>
    <dbReference type="NCBI Taxonomy" id="1950"/>
    <lineage>
        <taxon>Bacteria</taxon>
        <taxon>Bacillati</taxon>
        <taxon>Actinomycetota</taxon>
        <taxon>Actinomycetes</taxon>
        <taxon>Kitasatosporales</taxon>
        <taxon>Streptomycetaceae</taxon>
        <taxon>Streptomyces</taxon>
    </lineage>
</organism>
<dbReference type="SUPFAM" id="SSF46785">
    <property type="entry name" value="Winged helix' DNA-binding domain"/>
    <property type="match status" value="1"/>
</dbReference>
<evidence type="ECO:0000256" key="3">
    <source>
        <dbReference type="ARBA" id="ARBA00023125"/>
    </source>
</evidence>
<keyword evidence="7" id="KW-1185">Reference proteome</keyword>
<dbReference type="InterPro" id="IPR036388">
    <property type="entry name" value="WH-like_DNA-bd_sf"/>
</dbReference>
<dbReference type="EMBL" id="CP107567">
    <property type="protein sequence ID" value="UYQ60343.1"/>
    <property type="molecule type" value="Genomic_DNA"/>
</dbReference>
<feature type="domain" description="HTH lysR-type" evidence="5">
    <location>
        <begin position="1"/>
        <end position="59"/>
    </location>
</feature>
<proteinExistence type="inferred from homology"/>
<evidence type="ECO:0000256" key="4">
    <source>
        <dbReference type="ARBA" id="ARBA00023163"/>
    </source>
</evidence>
<dbReference type="InterPro" id="IPR000847">
    <property type="entry name" value="LysR_HTH_N"/>
</dbReference>
<gene>
    <name evidence="6" type="ORF">OGH68_01870</name>
</gene>
<comment type="similarity">
    <text evidence="1">Belongs to the LysR transcriptional regulatory family.</text>
</comment>
<dbReference type="InterPro" id="IPR036390">
    <property type="entry name" value="WH_DNA-bd_sf"/>
</dbReference>
<reference evidence="6" key="1">
    <citation type="submission" date="2022-10" db="EMBL/GenBank/DDBJ databases">
        <title>Cytochrome P450 Catalyzes Benzene Ring Formation in the Biosynthesis of Trialkyl-Substituted Aromatic Polyketides.</title>
        <authorList>
            <person name="Zhao E."/>
            <person name="Ge H."/>
        </authorList>
    </citation>
    <scope>NUCLEOTIDE SEQUENCE</scope>
    <source>
        <strain evidence="6">NA0869</strain>
    </source>
</reference>
<protein>
    <submittedName>
        <fullName evidence="6">LysR family transcriptional regulator</fullName>
    </submittedName>
</protein>
<evidence type="ECO:0000313" key="6">
    <source>
        <dbReference type="EMBL" id="UYQ60343.1"/>
    </source>
</evidence>
<dbReference type="Gene3D" id="1.10.10.10">
    <property type="entry name" value="Winged helix-like DNA-binding domain superfamily/Winged helix DNA-binding domain"/>
    <property type="match status" value="1"/>
</dbReference>
<dbReference type="InterPro" id="IPR005119">
    <property type="entry name" value="LysR_subst-bd"/>
</dbReference>
<evidence type="ECO:0000256" key="2">
    <source>
        <dbReference type="ARBA" id="ARBA00023015"/>
    </source>
</evidence>
<dbReference type="SUPFAM" id="SSF53850">
    <property type="entry name" value="Periplasmic binding protein-like II"/>
    <property type="match status" value="1"/>
</dbReference>
<dbReference type="PANTHER" id="PTHR30126:SF39">
    <property type="entry name" value="HTH-TYPE TRANSCRIPTIONAL REGULATOR CYSL"/>
    <property type="match status" value="1"/>
</dbReference>
<dbReference type="Proteomes" id="UP001163878">
    <property type="component" value="Chromosome"/>
</dbReference>
<dbReference type="PANTHER" id="PTHR30126">
    <property type="entry name" value="HTH-TYPE TRANSCRIPTIONAL REGULATOR"/>
    <property type="match status" value="1"/>
</dbReference>